<evidence type="ECO:0000256" key="4">
    <source>
        <dbReference type="ARBA" id="ARBA00022692"/>
    </source>
</evidence>
<evidence type="ECO:0000313" key="10">
    <source>
        <dbReference type="EMBL" id="RHJ61950.1"/>
    </source>
</evidence>
<dbReference type="EMBL" id="QRMI01000013">
    <property type="protein sequence ID" value="RHJ61950.1"/>
    <property type="molecule type" value="Genomic_DNA"/>
</dbReference>
<accession>A0A415D6N4</accession>
<evidence type="ECO:0000259" key="9">
    <source>
        <dbReference type="Pfam" id="PF21082"/>
    </source>
</evidence>
<feature type="domain" description="Mechanosensitive ion channel MscS C-terminal" evidence="9">
    <location>
        <begin position="233"/>
        <end position="313"/>
    </location>
</feature>
<keyword evidence="3" id="KW-1003">Cell membrane</keyword>
<evidence type="ECO:0000256" key="5">
    <source>
        <dbReference type="ARBA" id="ARBA00022989"/>
    </source>
</evidence>
<evidence type="ECO:0000259" key="8">
    <source>
        <dbReference type="Pfam" id="PF00924"/>
    </source>
</evidence>
<dbReference type="InterPro" id="IPR010920">
    <property type="entry name" value="LSM_dom_sf"/>
</dbReference>
<dbReference type="SUPFAM" id="SSF50182">
    <property type="entry name" value="Sm-like ribonucleoproteins"/>
    <property type="match status" value="1"/>
</dbReference>
<organism evidence="10 11">
    <name type="scientific">[Ruminococcus] lactaris</name>
    <dbReference type="NCBI Taxonomy" id="46228"/>
    <lineage>
        <taxon>Bacteria</taxon>
        <taxon>Bacillati</taxon>
        <taxon>Bacillota</taxon>
        <taxon>Clostridia</taxon>
        <taxon>Lachnospirales</taxon>
        <taxon>Lachnospiraceae</taxon>
        <taxon>Mediterraneibacter</taxon>
    </lineage>
</organism>
<feature type="domain" description="Mechanosensitive ion channel MscS" evidence="8">
    <location>
        <begin position="157"/>
        <end position="224"/>
    </location>
</feature>
<dbReference type="Pfam" id="PF00924">
    <property type="entry name" value="MS_channel_2nd"/>
    <property type="match status" value="1"/>
</dbReference>
<comment type="similarity">
    <text evidence="2">Belongs to the MscS (TC 1.A.23) family.</text>
</comment>
<comment type="caution">
    <text evidence="10">The sequence shown here is derived from an EMBL/GenBank/DDBJ whole genome shotgun (WGS) entry which is preliminary data.</text>
</comment>
<evidence type="ECO:0000256" key="3">
    <source>
        <dbReference type="ARBA" id="ARBA00022475"/>
    </source>
</evidence>
<dbReference type="Proteomes" id="UP000285832">
    <property type="component" value="Unassembled WGS sequence"/>
</dbReference>
<dbReference type="Gene3D" id="1.10.287.1260">
    <property type="match status" value="1"/>
</dbReference>
<dbReference type="AlphaFoldDB" id="A0A415D6N4"/>
<keyword evidence="6 7" id="KW-0472">Membrane</keyword>
<sequence length="326" mass="36252">MRKEIRKMTGTGNLLQRAIPRLYLAASGTVTNDSVSDVLDSAQEVTKDTANEVNQFVQYFYDHIPNLIAFGMKVLFAIIFFLIGRKVIKWIRKIVSRSMERANADVGVKQFVDSMLKFVMYAVLIFLIATKFGVESSSVAALIASAGVAIGLAVQGSLSNFAGGILILILKPFEVGDYIMVNSAGIEGTVKSIQIFYTRMTTIDNKTIIVPNGILTDNSLTNVTARPERQLDLKVGIAYDADLKKAKGLIETMLLNDKDVIQDEEIKVFVDELADSSVVIGLRAWVKTEAYWTTRWRVLEEIKLQFDEAGIEIPFNQLTVHMKEGK</sequence>
<dbReference type="InterPro" id="IPR006685">
    <property type="entry name" value="MscS_channel_2nd"/>
</dbReference>
<keyword evidence="5 7" id="KW-1133">Transmembrane helix</keyword>
<keyword evidence="4 7" id="KW-0812">Transmembrane</keyword>
<comment type="subcellular location">
    <subcellularLocation>
        <location evidence="1">Cell membrane</location>
        <topology evidence="1">Multi-pass membrane protein</topology>
    </subcellularLocation>
</comment>
<dbReference type="PROSITE" id="PS01246">
    <property type="entry name" value="UPF0003"/>
    <property type="match status" value="1"/>
</dbReference>
<name>A0A415D6N4_9FIRM</name>
<proteinExistence type="inferred from homology"/>
<reference evidence="10 11" key="1">
    <citation type="submission" date="2018-08" db="EMBL/GenBank/DDBJ databases">
        <title>A genome reference for cultivated species of the human gut microbiota.</title>
        <authorList>
            <person name="Zou Y."/>
            <person name="Xue W."/>
            <person name="Luo G."/>
        </authorList>
    </citation>
    <scope>NUCLEOTIDE SEQUENCE [LARGE SCALE GENOMIC DNA]</scope>
    <source>
        <strain evidence="10 11">AM09-9</strain>
    </source>
</reference>
<dbReference type="GO" id="GO:0008381">
    <property type="term" value="F:mechanosensitive monoatomic ion channel activity"/>
    <property type="evidence" value="ECO:0007669"/>
    <property type="project" value="InterPro"/>
</dbReference>
<gene>
    <name evidence="10" type="ORF">DW116_06420</name>
</gene>
<dbReference type="InterPro" id="IPR008910">
    <property type="entry name" value="MSC_TM_helix"/>
</dbReference>
<evidence type="ECO:0000256" key="7">
    <source>
        <dbReference type="SAM" id="Phobius"/>
    </source>
</evidence>
<evidence type="ECO:0000256" key="1">
    <source>
        <dbReference type="ARBA" id="ARBA00004651"/>
    </source>
</evidence>
<dbReference type="Gene3D" id="2.30.30.60">
    <property type="match status" value="1"/>
</dbReference>
<evidence type="ECO:0000256" key="2">
    <source>
        <dbReference type="ARBA" id="ARBA00008017"/>
    </source>
</evidence>
<dbReference type="InterPro" id="IPR011014">
    <property type="entry name" value="MscS_channel_TM-2"/>
</dbReference>
<dbReference type="InterPro" id="IPR011066">
    <property type="entry name" value="MscS_channel_C_sf"/>
</dbReference>
<evidence type="ECO:0000313" key="11">
    <source>
        <dbReference type="Proteomes" id="UP000285832"/>
    </source>
</evidence>
<feature type="transmembrane region" description="Helical" evidence="7">
    <location>
        <begin position="64"/>
        <end position="83"/>
    </location>
</feature>
<dbReference type="SUPFAM" id="SSF82689">
    <property type="entry name" value="Mechanosensitive channel protein MscS (YggB), C-terminal domain"/>
    <property type="match status" value="1"/>
</dbReference>
<feature type="transmembrane region" description="Helical" evidence="7">
    <location>
        <begin position="140"/>
        <end position="170"/>
    </location>
</feature>
<dbReference type="SUPFAM" id="SSF82861">
    <property type="entry name" value="Mechanosensitive channel protein MscS (YggB), transmembrane region"/>
    <property type="match status" value="1"/>
</dbReference>
<feature type="transmembrane region" description="Helical" evidence="7">
    <location>
        <begin position="118"/>
        <end position="134"/>
    </location>
</feature>
<dbReference type="PANTHER" id="PTHR30221">
    <property type="entry name" value="SMALL-CONDUCTANCE MECHANOSENSITIVE CHANNEL"/>
    <property type="match status" value="1"/>
</dbReference>
<dbReference type="Pfam" id="PF21082">
    <property type="entry name" value="MS_channel_3rd"/>
    <property type="match status" value="1"/>
</dbReference>
<dbReference type="GO" id="GO:0005886">
    <property type="term" value="C:plasma membrane"/>
    <property type="evidence" value="ECO:0007669"/>
    <property type="project" value="UniProtKB-SubCell"/>
</dbReference>
<dbReference type="PANTHER" id="PTHR30221:SF1">
    <property type="entry name" value="SMALL-CONDUCTANCE MECHANOSENSITIVE CHANNEL"/>
    <property type="match status" value="1"/>
</dbReference>
<dbReference type="InterPro" id="IPR045275">
    <property type="entry name" value="MscS_archaea/bacteria_type"/>
</dbReference>
<dbReference type="InterPro" id="IPR006686">
    <property type="entry name" value="MscS_channel_CS"/>
</dbReference>
<dbReference type="Pfam" id="PF05552">
    <property type="entry name" value="MS_channel_1st_1"/>
    <property type="match status" value="1"/>
</dbReference>
<evidence type="ECO:0000256" key="6">
    <source>
        <dbReference type="ARBA" id="ARBA00023136"/>
    </source>
</evidence>
<protein>
    <submittedName>
        <fullName evidence="10">Mechanosensitive ion channel family protein</fullName>
    </submittedName>
</protein>
<dbReference type="InterPro" id="IPR049278">
    <property type="entry name" value="MS_channel_C"/>
</dbReference>
<dbReference type="InterPro" id="IPR023408">
    <property type="entry name" value="MscS_beta-dom_sf"/>
</dbReference>
<dbReference type="Gene3D" id="3.30.70.100">
    <property type="match status" value="1"/>
</dbReference>